<name>A0A9P1CBL0_9DINO</name>
<feature type="domain" description="OTU" evidence="7">
    <location>
        <begin position="51"/>
        <end position="173"/>
    </location>
</feature>
<dbReference type="GO" id="GO:0036503">
    <property type="term" value="P:ERAD pathway"/>
    <property type="evidence" value="ECO:0007669"/>
    <property type="project" value="TreeGrafter"/>
</dbReference>
<organism evidence="8">
    <name type="scientific">Cladocopium goreaui</name>
    <dbReference type="NCBI Taxonomy" id="2562237"/>
    <lineage>
        <taxon>Eukaryota</taxon>
        <taxon>Sar</taxon>
        <taxon>Alveolata</taxon>
        <taxon>Dinophyceae</taxon>
        <taxon>Suessiales</taxon>
        <taxon>Symbiodiniaceae</taxon>
        <taxon>Cladocopium</taxon>
    </lineage>
</organism>
<evidence type="ECO:0000313" key="9">
    <source>
        <dbReference type="EMBL" id="CAL1141915.1"/>
    </source>
</evidence>
<evidence type="ECO:0000256" key="1">
    <source>
        <dbReference type="ARBA" id="ARBA00000707"/>
    </source>
</evidence>
<dbReference type="EC" id="3.4.19.12" evidence="6"/>
<dbReference type="PROSITE" id="PS50802">
    <property type="entry name" value="OTU"/>
    <property type="match status" value="1"/>
</dbReference>
<proteinExistence type="predicted"/>
<evidence type="ECO:0000313" key="8">
    <source>
        <dbReference type="EMBL" id="CAI3988540.1"/>
    </source>
</evidence>
<dbReference type="GO" id="GO:0030968">
    <property type="term" value="P:endoplasmic reticulum unfolded protein response"/>
    <property type="evidence" value="ECO:0007669"/>
    <property type="project" value="TreeGrafter"/>
</dbReference>
<dbReference type="InterPro" id="IPR038765">
    <property type="entry name" value="Papain-like_cys_pep_sf"/>
</dbReference>
<protein>
    <recommendedName>
        <fullName evidence="6">Ubiquitin thioesterase OTU</fullName>
        <ecNumber evidence="6">3.4.19.12</ecNumber>
    </recommendedName>
</protein>
<comment type="catalytic activity">
    <reaction evidence="1 6">
        <text>Thiol-dependent hydrolysis of ester, thioester, amide, peptide and isopeptide bonds formed by the C-terminal Gly of ubiquitin (a 76-residue protein attached to proteins as an intracellular targeting signal).</text>
        <dbReference type="EC" id="3.4.19.12"/>
    </reaction>
</comment>
<keyword evidence="6" id="KW-0963">Cytoplasm</keyword>
<dbReference type="Gene3D" id="3.90.70.80">
    <property type="match status" value="1"/>
</dbReference>
<comment type="subcellular location">
    <subcellularLocation>
        <location evidence="6">Cytoplasm</location>
    </subcellularLocation>
</comment>
<dbReference type="SUPFAM" id="SSF54001">
    <property type="entry name" value="Cysteine proteinases"/>
    <property type="match status" value="1"/>
</dbReference>
<comment type="function">
    <text evidence="6">Hydrolase that can remove conjugated ubiquitin from proteins and may therefore play an important regulatory role at the level of protein turnover by preventing degradation.</text>
</comment>
<evidence type="ECO:0000256" key="6">
    <source>
        <dbReference type="RuleBase" id="RU367104"/>
    </source>
</evidence>
<dbReference type="OrthoDB" id="330738at2759"/>
<dbReference type="InterPro" id="IPR003323">
    <property type="entry name" value="OTU_dom"/>
</dbReference>
<evidence type="ECO:0000256" key="2">
    <source>
        <dbReference type="ARBA" id="ARBA00022670"/>
    </source>
</evidence>
<dbReference type="EMBL" id="CAMXCT030001277">
    <property type="protein sequence ID" value="CAL4775852.1"/>
    <property type="molecule type" value="Genomic_DNA"/>
</dbReference>
<keyword evidence="5 6" id="KW-0788">Thiol protease</keyword>
<evidence type="ECO:0000313" key="10">
    <source>
        <dbReference type="Proteomes" id="UP001152797"/>
    </source>
</evidence>
<dbReference type="GO" id="GO:0016579">
    <property type="term" value="P:protein deubiquitination"/>
    <property type="evidence" value="ECO:0007669"/>
    <property type="project" value="TreeGrafter"/>
</dbReference>
<evidence type="ECO:0000256" key="3">
    <source>
        <dbReference type="ARBA" id="ARBA00022786"/>
    </source>
</evidence>
<evidence type="ECO:0000259" key="7">
    <source>
        <dbReference type="PROSITE" id="PS50802"/>
    </source>
</evidence>
<dbReference type="PANTHER" id="PTHR13312">
    <property type="entry name" value="HIV-INDUCED PROTEIN-7-LIKE PROTEASE"/>
    <property type="match status" value="1"/>
</dbReference>
<dbReference type="AlphaFoldDB" id="A0A9P1CBL0"/>
<reference evidence="9" key="2">
    <citation type="submission" date="2024-04" db="EMBL/GenBank/DDBJ databases">
        <authorList>
            <person name="Chen Y."/>
            <person name="Shah S."/>
            <person name="Dougan E. K."/>
            <person name="Thang M."/>
            <person name="Chan C."/>
        </authorList>
    </citation>
    <scope>NUCLEOTIDE SEQUENCE [LARGE SCALE GENOMIC DNA]</scope>
</reference>
<evidence type="ECO:0000256" key="5">
    <source>
        <dbReference type="ARBA" id="ARBA00022807"/>
    </source>
</evidence>
<dbReference type="Proteomes" id="UP001152797">
    <property type="component" value="Unassembled WGS sequence"/>
</dbReference>
<gene>
    <name evidence="8" type="ORF">C1SCF055_LOCUS15695</name>
</gene>
<dbReference type="GO" id="GO:0005634">
    <property type="term" value="C:nucleus"/>
    <property type="evidence" value="ECO:0007669"/>
    <property type="project" value="TreeGrafter"/>
</dbReference>
<keyword evidence="2" id="KW-0645">Protease</keyword>
<dbReference type="Pfam" id="PF02338">
    <property type="entry name" value="OTU"/>
    <property type="match status" value="1"/>
</dbReference>
<keyword evidence="3 6" id="KW-0833">Ubl conjugation pathway</keyword>
<dbReference type="PANTHER" id="PTHR13312:SF0">
    <property type="entry name" value="UBIQUITIN THIOESTERASE OTU1"/>
    <property type="match status" value="1"/>
</dbReference>
<keyword evidence="4 6" id="KW-0378">Hydrolase</keyword>
<dbReference type="InterPro" id="IPR057766">
    <property type="entry name" value="Znf-C2H2_OTU1-like_C"/>
</dbReference>
<comment type="caution">
    <text evidence="8">The sequence shown here is derived from an EMBL/GenBank/DDBJ whole genome shotgun (WGS) entry which is preliminary data.</text>
</comment>
<dbReference type="GO" id="GO:0005829">
    <property type="term" value="C:cytosol"/>
    <property type="evidence" value="ECO:0007669"/>
    <property type="project" value="TreeGrafter"/>
</dbReference>
<dbReference type="EMBL" id="CAMXCT010001277">
    <property type="protein sequence ID" value="CAI3988540.1"/>
    <property type="molecule type" value="Genomic_DNA"/>
</dbReference>
<reference evidence="8" key="1">
    <citation type="submission" date="2022-10" db="EMBL/GenBank/DDBJ databases">
        <authorList>
            <person name="Chen Y."/>
            <person name="Dougan E. K."/>
            <person name="Chan C."/>
            <person name="Rhodes N."/>
            <person name="Thang M."/>
        </authorList>
    </citation>
    <scope>NUCLEOTIDE SEQUENCE</scope>
</reference>
<dbReference type="GO" id="GO:0004843">
    <property type="term" value="F:cysteine-type deubiquitinase activity"/>
    <property type="evidence" value="ECO:0007669"/>
    <property type="project" value="UniProtKB-UniRule"/>
</dbReference>
<keyword evidence="10" id="KW-1185">Reference proteome</keyword>
<accession>A0A9P1CBL0</accession>
<sequence length="251" mass="27578">MTPESLRAGFPPKALELPAVTASATVSDLGLRTGETIVIQSVEPAGSQGQVLRRIIASDNSCLFNAFGYVTEKSRDQARSLRQLVAQKISADQERFCEAFLAKPNDEYCKWILKDDSWGGAIELSILAEHFQCEIAAYDICTKRRDLHGEGQGYEKRCMLIYDGIHYDALALAADASAAEAEDVTMFQTGAVAELVDVKARSFVEEQHKQRQFTDTGNFTLRCVSCQQGLKGEKEAKAHAEATGHTGFAEY</sequence>
<dbReference type="EMBL" id="CAMXCT020001277">
    <property type="protein sequence ID" value="CAL1141915.1"/>
    <property type="molecule type" value="Genomic_DNA"/>
</dbReference>
<evidence type="ECO:0000256" key="4">
    <source>
        <dbReference type="ARBA" id="ARBA00022801"/>
    </source>
</evidence>
<dbReference type="Pfam" id="PF24560">
    <property type="entry name" value="zf-C2H2_OTU1_C"/>
    <property type="match status" value="1"/>
</dbReference>